<comment type="similarity">
    <text evidence="8">Belongs to the binding-protein-dependent transport system permease family. LivHM subfamily.</text>
</comment>
<keyword evidence="3" id="KW-1003">Cell membrane</keyword>
<feature type="transmembrane region" description="Helical" evidence="9">
    <location>
        <begin position="267"/>
        <end position="285"/>
    </location>
</feature>
<protein>
    <submittedName>
        <fullName evidence="10">Branched-chain amino acid ABC transporter permease</fullName>
    </submittedName>
</protein>
<dbReference type="Pfam" id="PF02653">
    <property type="entry name" value="BPD_transp_2"/>
    <property type="match status" value="1"/>
</dbReference>
<dbReference type="EMBL" id="JBJHQH010000002">
    <property type="protein sequence ID" value="MFK9090474.1"/>
    <property type="molecule type" value="Genomic_DNA"/>
</dbReference>
<keyword evidence="5" id="KW-0029">Amino-acid transport</keyword>
<sequence>MVSVMVQQSFWSGITIGFIYGLIALGFALIYNVSKILNIAQGELVMAGALMLYSFVSVFHTPIWLAFILVNLVAGAVGAVLVKGAIEPLKKPEPLTYIIATIAFSEIIRGTALLIWGTDNFAIPSFIKSTSISIFSASVDSQSLLVIGVSLLIYFSFSWVNKHTNFGISLNAISGDPYAAQLMGINVKAMTIIVFIIGSGMAAIGGILIGPLTTMSYYQGTMLGIKGFIAGMIGGIGSYKGAILGGLVLGLFESFAAGFLSSLFKDAFALLLLFIMLVFLPNGLGDLKKVFKVSHSN</sequence>
<keyword evidence="2" id="KW-0813">Transport</keyword>
<keyword evidence="11" id="KW-1185">Reference proteome</keyword>
<dbReference type="CDD" id="cd06582">
    <property type="entry name" value="TM_PBP1_LivH_like"/>
    <property type="match status" value="1"/>
</dbReference>
<feature type="transmembrane region" description="Helical" evidence="9">
    <location>
        <begin position="189"/>
        <end position="210"/>
    </location>
</feature>
<proteinExistence type="inferred from homology"/>
<dbReference type="PANTHER" id="PTHR11795:SF450">
    <property type="entry name" value="ABC TRANSPORTER PERMEASE PROTEIN"/>
    <property type="match status" value="1"/>
</dbReference>
<feature type="transmembrane region" description="Helical" evidence="9">
    <location>
        <begin position="12"/>
        <end position="31"/>
    </location>
</feature>
<evidence type="ECO:0000256" key="6">
    <source>
        <dbReference type="ARBA" id="ARBA00022989"/>
    </source>
</evidence>
<evidence type="ECO:0000313" key="11">
    <source>
        <dbReference type="Proteomes" id="UP001623041"/>
    </source>
</evidence>
<dbReference type="RefSeq" id="WP_406579166.1">
    <property type="nucleotide sequence ID" value="NZ_JBJHQH010000002.1"/>
</dbReference>
<comment type="subcellular location">
    <subcellularLocation>
        <location evidence="1">Cell membrane</location>
        <topology evidence="1">Multi-pass membrane protein</topology>
    </subcellularLocation>
</comment>
<evidence type="ECO:0000256" key="9">
    <source>
        <dbReference type="SAM" id="Phobius"/>
    </source>
</evidence>
<accession>A0ABW8RCI5</accession>
<dbReference type="Proteomes" id="UP001623041">
    <property type="component" value="Unassembled WGS sequence"/>
</dbReference>
<feature type="transmembrane region" description="Helical" evidence="9">
    <location>
        <begin position="36"/>
        <end position="56"/>
    </location>
</feature>
<evidence type="ECO:0000256" key="8">
    <source>
        <dbReference type="ARBA" id="ARBA00037998"/>
    </source>
</evidence>
<dbReference type="InterPro" id="IPR001851">
    <property type="entry name" value="ABC_transp_permease"/>
</dbReference>
<gene>
    <name evidence="10" type="ORF">ACJEBI_03105</name>
</gene>
<evidence type="ECO:0000256" key="1">
    <source>
        <dbReference type="ARBA" id="ARBA00004651"/>
    </source>
</evidence>
<keyword evidence="7 9" id="KW-0472">Membrane</keyword>
<feature type="transmembrane region" description="Helical" evidence="9">
    <location>
        <begin position="62"/>
        <end position="82"/>
    </location>
</feature>
<keyword evidence="4 9" id="KW-0812">Transmembrane</keyword>
<evidence type="ECO:0000256" key="3">
    <source>
        <dbReference type="ARBA" id="ARBA00022475"/>
    </source>
</evidence>
<name>A0ABW8RCI5_9BACI</name>
<dbReference type="PANTHER" id="PTHR11795">
    <property type="entry name" value="BRANCHED-CHAIN AMINO ACID TRANSPORT SYSTEM PERMEASE PROTEIN LIVH"/>
    <property type="match status" value="1"/>
</dbReference>
<evidence type="ECO:0000256" key="2">
    <source>
        <dbReference type="ARBA" id="ARBA00022448"/>
    </source>
</evidence>
<comment type="caution">
    <text evidence="10">The sequence shown here is derived from an EMBL/GenBank/DDBJ whole genome shotgun (WGS) entry which is preliminary data.</text>
</comment>
<dbReference type="InterPro" id="IPR052157">
    <property type="entry name" value="BCAA_transport_permease"/>
</dbReference>
<keyword evidence="6 9" id="KW-1133">Transmembrane helix</keyword>
<reference evidence="10 11" key="1">
    <citation type="submission" date="2024-11" db="EMBL/GenBank/DDBJ databases">
        <authorList>
            <person name="Lucas J.A."/>
        </authorList>
    </citation>
    <scope>NUCLEOTIDE SEQUENCE [LARGE SCALE GENOMIC DNA]</scope>
    <source>
        <strain evidence="10 11">Z 5.4</strain>
    </source>
</reference>
<evidence type="ECO:0000256" key="5">
    <source>
        <dbReference type="ARBA" id="ARBA00022970"/>
    </source>
</evidence>
<feature type="transmembrane region" description="Helical" evidence="9">
    <location>
        <begin position="143"/>
        <end position="160"/>
    </location>
</feature>
<evidence type="ECO:0000313" key="10">
    <source>
        <dbReference type="EMBL" id="MFK9090474.1"/>
    </source>
</evidence>
<evidence type="ECO:0000256" key="7">
    <source>
        <dbReference type="ARBA" id="ARBA00023136"/>
    </source>
</evidence>
<feature type="transmembrane region" description="Helical" evidence="9">
    <location>
        <begin position="94"/>
        <end position="116"/>
    </location>
</feature>
<evidence type="ECO:0000256" key="4">
    <source>
        <dbReference type="ARBA" id="ARBA00022692"/>
    </source>
</evidence>
<organism evidence="10 11">
    <name type="scientific">Bacillus salipaludis</name>
    <dbReference type="NCBI Taxonomy" id="2547811"/>
    <lineage>
        <taxon>Bacteria</taxon>
        <taxon>Bacillati</taxon>
        <taxon>Bacillota</taxon>
        <taxon>Bacilli</taxon>
        <taxon>Bacillales</taxon>
        <taxon>Bacillaceae</taxon>
        <taxon>Bacillus</taxon>
    </lineage>
</organism>